<dbReference type="AlphaFoldDB" id="A0A1B7LHU0"/>
<reference evidence="2 3" key="1">
    <citation type="submission" date="2016-04" db="EMBL/GenBank/DDBJ databases">
        <authorList>
            <person name="Evans L.H."/>
            <person name="Alamgir A."/>
            <person name="Owens N."/>
            <person name="Weber N.D."/>
            <person name="Virtaneva K."/>
            <person name="Barbian K."/>
            <person name="Babar A."/>
            <person name="Rosenke K."/>
        </authorList>
    </citation>
    <scope>NUCLEOTIDE SEQUENCE [LARGE SCALE GENOMIC DNA]</scope>
    <source>
        <strain evidence="2 3">LMa1</strain>
    </source>
</reference>
<keyword evidence="1" id="KW-0812">Transmembrane</keyword>
<comment type="caution">
    <text evidence="2">The sequence shown here is derived from an EMBL/GenBank/DDBJ whole genome shotgun (WGS) entry which is preliminary data.</text>
</comment>
<dbReference type="OrthoDB" id="9779692at2"/>
<dbReference type="Proteomes" id="UP000078532">
    <property type="component" value="Unassembled WGS sequence"/>
</dbReference>
<sequence length="237" mass="26012">MIIVHKRQFFVGLIMLLCFFAVFAVVLSPVMNGRTILQFSDNLFDSLSKGSTYKIPGVVKSADKFTGQQFTVTVKTKSADQATGISNLLTAAGAAVKVNKLNVTVNGDLGLLAKKALADADVAFKQGSKAGSTVLPGMKAREATYYWWTLFSPLQKQYLQQNDATRGQFAGSVMTKALEPAYNFGDIPAVKVSERGNTLTFMLLFYMVYTIWYGFAIMYLFEGLGITTTRAKEKQEA</sequence>
<dbReference type="RefSeq" id="WP_066666589.1">
    <property type="nucleotide sequence ID" value="NZ_LYVF01000047.1"/>
</dbReference>
<keyword evidence="1" id="KW-0472">Membrane</keyword>
<gene>
    <name evidence="2" type="ORF">A6M21_05065</name>
</gene>
<evidence type="ECO:0000313" key="3">
    <source>
        <dbReference type="Proteomes" id="UP000078532"/>
    </source>
</evidence>
<proteinExistence type="predicted"/>
<evidence type="ECO:0000256" key="1">
    <source>
        <dbReference type="SAM" id="Phobius"/>
    </source>
</evidence>
<dbReference type="STRING" id="1838280.A6M21_05065"/>
<name>A0A1B7LHU0_9FIRM</name>
<organism evidence="2 3">
    <name type="scientific">Desulfotomaculum copahuensis</name>
    <dbReference type="NCBI Taxonomy" id="1838280"/>
    <lineage>
        <taxon>Bacteria</taxon>
        <taxon>Bacillati</taxon>
        <taxon>Bacillota</taxon>
        <taxon>Clostridia</taxon>
        <taxon>Eubacteriales</taxon>
        <taxon>Desulfotomaculaceae</taxon>
        <taxon>Desulfotomaculum</taxon>
    </lineage>
</organism>
<evidence type="ECO:0000313" key="2">
    <source>
        <dbReference type="EMBL" id="OAT85849.1"/>
    </source>
</evidence>
<keyword evidence="1" id="KW-1133">Transmembrane helix</keyword>
<feature type="transmembrane region" description="Helical" evidence="1">
    <location>
        <begin position="199"/>
        <end position="221"/>
    </location>
</feature>
<protein>
    <submittedName>
        <fullName evidence="2">Uncharacterized protein</fullName>
    </submittedName>
</protein>
<accession>A0A1B7LHU0</accession>
<dbReference type="EMBL" id="LYVF01000047">
    <property type="protein sequence ID" value="OAT85849.1"/>
    <property type="molecule type" value="Genomic_DNA"/>
</dbReference>
<keyword evidence="3" id="KW-1185">Reference proteome</keyword>